<evidence type="ECO:0000313" key="12">
    <source>
        <dbReference type="EMBL" id="EDV26982.1"/>
    </source>
</evidence>
<dbReference type="KEGG" id="tad:TRIADDRAFT_22994"/>
<evidence type="ECO:0000256" key="5">
    <source>
        <dbReference type="ARBA" id="ARBA00022737"/>
    </source>
</evidence>
<dbReference type="Gene3D" id="3.80.10.10">
    <property type="entry name" value="Ribonuclease Inhibitor"/>
    <property type="match status" value="1"/>
</dbReference>
<dbReference type="InterPro" id="IPR001611">
    <property type="entry name" value="Leu-rich_rpt"/>
</dbReference>
<dbReference type="STRING" id="10228.B3RS32"/>
<reference evidence="12 13" key="1">
    <citation type="journal article" date="2008" name="Nature">
        <title>The Trichoplax genome and the nature of placozoans.</title>
        <authorList>
            <person name="Srivastava M."/>
            <person name="Begovic E."/>
            <person name="Chapman J."/>
            <person name="Putnam N.H."/>
            <person name="Hellsten U."/>
            <person name="Kawashima T."/>
            <person name="Kuo A."/>
            <person name="Mitros T."/>
            <person name="Salamov A."/>
            <person name="Carpenter M.L."/>
            <person name="Signorovitch A.Y."/>
            <person name="Moreno M.A."/>
            <person name="Kamm K."/>
            <person name="Grimwood J."/>
            <person name="Schmutz J."/>
            <person name="Shapiro H."/>
            <person name="Grigoriev I.V."/>
            <person name="Buss L.W."/>
            <person name="Schierwater B."/>
            <person name="Dellaporta S.L."/>
            <person name="Rokhsar D.S."/>
        </authorList>
    </citation>
    <scope>NUCLEOTIDE SEQUENCE [LARGE SCALE GENOMIC DNA]</scope>
    <source>
        <strain evidence="12 13">Grell-BS-1999</strain>
    </source>
</reference>
<dbReference type="GeneID" id="6751659"/>
<evidence type="ECO:0000256" key="1">
    <source>
        <dbReference type="ARBA" id="ARBA00004138"/>
    </source>
</evidence>
<dbReference type="PhylomeDB" id="B3RS32"/>
<sequence length="404" mass="47162">VTEQLIRRRAEHNNMEITTLEEISLHQQDIEKIEYLDKWCRDLTILYLQSNLIPKIENVSRLKKLKYLNLALNNVERIENLEGCESLEKLDLTVNFVGELTSVECLKKLYNFKELYLTGNPCIEYEHYREYVIATLPGLKRLDGQDVERSERIIAIQDYANIKKSIEKQQEEYAAKRAAEKSQEERKNENKPGFDGRWYTDINAQTNAGDSNEEKYENDVDSNNENDKPNKSFWQDKMPYTPEARKATHEQLQKERQEDQSNKSSDTQQPKRQVRLKTEDGRILNVNEAKIDFQLIDDEESNNIVLDVACYKYLDTSLIDVDVQPTYVKVTIKSKILQLVLAEEVNPDRSEAKRSQTTGHLVITMPKVSLMKRNITVHILIDKSSTSSILYIHRCRPEYIEPIT</sequence>
<dbReference type="GO" id="GO:0036158">
    <property type="term" value="P:outer dynein arm assembly"/>
    <property type="evidence" value="ECO:0000318"/>
    <property type="project" value="GO_Central"/>
</dbReference>
<dbReference type="PANTHER" id="PTHR18849">
    <property type="entry name" value="LEUCINE RICH REPEAT PROTEIN"/>
    <property type="match status" value="1"/>
</dbReference>
<dbReference type="AlphaFoldDB" id="B3RS32"/>
<feature type="non-terminal residue" evidence="12">
    <location>
        <position position="1"/>
    </location>
</feature>
<dbReference type="CTD" id="6751659"/>
<evidence type="ECO:0000256" key="6">
    <source>
        <dbReference type="ARBA" id="ARBA00023054"/>
    </source>
</evidence>
<dbReference type="InterPro" id="IPR056496">
    <property type="entry name" value="CS_DNAAF11_C"/>
</dbReference>
<keyword evidence="6" id="KW-0175">Coiled coil</keyword>
<dbReference type="InterPro" id="IPR032675">
    <property type="entry name" value="LRR_dom_sf"/>
</dbReference>
<feature type="region of interest" description="Disordered" evidence="10">
    <location>
        <begin position="174"/>
        <end position="278"/>
    </location>
</feature>
<dbReference type="PROSITE" id="PS51450">
    <property type="entry name" value="LRR"/>
    <property type="match status" value="2"/>
</dbReference>
<dbReference type="HOGENOM" id="CLU_034806_0_1_1"/>
<feature type="domain" description="U2A'/phosphoprotein 32 family A C-terminal" evidence="11">
    <location>
        <begin position="125"/>
        <end position="143"/>
    </location>
</feature>
<organism evidence="12 13">
    <name type="scientific">Trichoplax adhaerens</name>
    <name type="common">Trichoplax reptans</name>
    <dbReference type="NCBI Taxonomy" id="10228"/>
    <lineage>
        <taxon>Eukaryota</taxon>
        <taxon>Metazoa</taxon>
        <taxon>Placozoa</taxon>
        <taxon>Uniplacotomia</taxon>
        <taxon>Trichoplacea</taxon>
        <taxon>Trichoplacidae</taxon>
        <taxon>Trichoplax</taxon>
    </lineage>
</organism>
<accession>B3RS32</accession>
<dbReference type="InterPro" id="IPR003603">
    <property type="entry name" value="U2A'_phosphoprotein32A_C"/>
</dbReference>
<protein>
    <recommendedName>
        <fullName evidence="11">U2A'/phosphoprotein 32 family A C-terminal domain-containing protein</fullName>
    </recommendedName>
</protein>
<keyword evidence="13" id="KW-1185">Reference proteome</keyword>
<dbReference type="EMBL" id="DS985243">
    <property type="protein sequence ID" value="EDV26982.1"/>
    <property type="molecule type" value="Genomic_DNA"/>
</dbReference>
<dbReference type="Pfam" id="PF14580">
    <property type="entry name" value="LRR_9"/>
    <property type="match status" value="1"/>
</dbReference>
<comment type="similarity">
    <text evidence="9">Belongs to the tilB family.</text>
</comment>
<dbReference type="SMART" id="SM00365">
    <property type="entry name" value="LRR_SD22"/>
    <property type="match status" value="3"/>
</dbReference>
<feature type="compositionally biased region" description="Polar residues" evidence="10">
    <location>
        <begin position="262"/>
        <end position="271"/>
    </location>
</feature>
<evidence type="ECO:0000256" key="8">
    <source>
        <dbReference type="ARBA" id="ARBA00023273"/>
    </source>
</evidence>
<dbReference type="SUPFAM" id="SSF52058">
    <property type="entry name" value="L domain-like"/>
    <property type="match status" value="1"/>
</dbReference>
<proteinExistence type="inferred from homology"/>
<evidence type="ECO:0000313" key="13">
    <source>
        <dbReference type="Proteomes" id="UP000009022"/>
    </source>
</evidence>
<keyword evidence="3" id="KW-0963">Cytoplasm</keyword>
<keyword evidence="4" id="KW-0433">Leucine-rich repeat</keyword>
<evidence type="ECO:0000256" key="4">
    <source>
        <dbReference type="ARBA" id="ARBA00022614"/>
    </source>
</evidence>
<dbReference type="GO" id="GO:0005737">
    <property type="term" value="C:cytoplasm"/>
    <property type="evidence" value="ECO:0000318"/>
    <property type="project" value="GO_Central"/>
</dbReference>
<evidence type="ECO:0000256" key="3">
    <source>
        <dbReference type="ARBA" id="ARBA00022490"/>
    </source>
</evidence>
<feature type="compositionally biased region" description="Basic and acidic residues" evidence="10">
    <location>
        <begin position="174"/>
        <end position="194"/>
    </location>
</feature>
<dbReference type="PANTHER" id="PTHR18849:SF0">
    <property type="entry name" value="CILIA- AND FLAGELLA-ASSOCIATED PROTEIN 410-RELATED"/>
    <property type="match status" value="1"/>
</dbReference>
<dbReference type="FunFam" id="3.80.10.10:FF:000052">
    <property type="entry name" value="Leucine rich repeat containing 6"/>
    <property type="match status" value="1"/>
</dbReference>
<dbReference type="GO" id="GO:0005929">
    <property type="term" value="C:cilium"/>
    <property type="evidence" value="ECO:0007669"/>
    <property type="project" value="UniProtKB-SubCell"/>
</dbReference>
<comment type="subcellular location">
    <subcellularLocation>
        <location evidence="1">Cell projection</location>
        <location evidence="1">Cilium</location>
    </subcellularLocation>
    <subcellularLocation>
        <location evidence="2">Cytoplasm</location>
    </subcellularLocation>
</comment>
<dbReference type="Proteomes" id="UP000009022">
    <property type="component" value="Unassembled WGS sequence"/>
</dbReference>
<dbReference type="OrthoDB" id="10250990at2759"/>
<dbReference type="InParanoid" id="B3RS32"/>
<keyword evidence="5" id="KW-0677">Repeat</keyword>
<name>B3RS32_TRIAD</name>
<feature type="compositionally biased region" description="Basic and acidic residues" evidence="10">
    <location>
        <begin position="243"/>
        <end position="261"/>
    </location>
</feature>
<evidence type="ECO:0000259" key="11">
    <source>
        <dbReference type="SMART" id="SM00446"/>
    </source>
</evidence>
<dbReference type="RefSeq" id="XP_002110978.1">
    <property type="nucleotide sequence ID" value="XM_002110942.1"/>
</dbReference>
<evidence type="ECO:0000256" key="10">
    <source>
        <dbReference type="SAM" id="MobiDB-lite"/>
    </source>
</evidence>
<evidence type="ECO:0000256" key="7">
    <source>
        <dbReference type="ARBA" id="ARBA00023069"/>
    </source>
</evidence>
<dbReference type="eggNOG" id="KOG0531">
    <property type="taxonomic scope" value="Eukaryota"/>
</dbReference>
<evidence type="ECO:0000256" key="2">
    <source>
        <dbReference type="ARBA" id="ARBA00004496"/>
    </source>
</evidence>
<keyword evidence="7" id="KW-0969">Cilium</keyword>
<dbReference type="Pfam" id="PF23602">
    <property type="entry name" value="CS_DNAAF11_C"/>
    <property type="match status" value="1"/>
</dbReference>
<gene>
    <name evidence="12" type="ORF">TRIADDRAFT_22994</name>
</gene>
<dbReference type="OMA" id="QHRAVIV"/>
<dbReference type="SMART" id="SM00446">
    <property type="entry name" value="LRRcap"/>
    <property type="match status" value="1"/>
</dbReference>
<keyword evidence="8" id="KW-0966">Cell projection</keyword>
<evidence type="ECO:0000256" key="9">
    <source>
        <dbReference type="ARBA" id="ARBA00049982"/>
    </source>
</evidence>